<dbReference type="EMBL" id="JAUSUQ010000012">
    <property type="protein sequence ID" value="MDQ0340278.1"/>
    <property type="molecule type" value="Genomic_DNA"/>
</dbReference>
<organism evidence="1 2">
    <name type="scientific">Caldalkalibacillus uzonensis</name>
    <dbReference type="NCBI Taxonomy" id="353224"/>
    <lineage>
        <taxon>Bacteria</taxon>
        <taxon>Bacillati</taxon>
        <taxon>Bacillota</taxon>
        <taxon>Bacilli</taxon>
        <taxon>Bacillales</taxon>
        <taxon>Bacillaceae</taxon>
        <taxon>Caldalkalibacillus</taxon>
    </lineage>
</organism>
<protein>
    <submittedName>
        <fullName evidence="1">Uncharacterized protein</fullName>
    </submittedName>
</protein>
<keyword evidence="2" id="KW-1185">Reference proteome</keyword>
<sequence>MTRSEAQMYLDRTNWYELRRYVTGEPVPRDVEKKREEAYEVLKKGEDD</sequence>
<accession>A0ABU0CVZ6</accession>
<proteinExistence type="predicted"/>
<evidence type="ECO:0000313" key="2">
    <source>
        <dbReference type="Proteomes" id="UP001232445"/>
    </source>
</evidence>
<gene>
    <name evidence="1" type="ORF">J2S00_003083</name>
</gene>
<name>A0ABU0CVZ6_9BACI</name>
<evidence type="ECO:0000313" key="1">
    <source>
        <dbReference type="EMBL" id="MDQ0340278.1"/>
    </source>
</evidence>
<dbReference type="Proteomes" id="UP001232445">
    <property type="component" value="Unassembled WGS sequence"/>
</dbReference>
<comment type="caution">
    <text evidence="1">The sequence shown here is derived from an EMBL/GenBank/DDBJ whole genome shotgun (WGS) entry which is preliminary data.</text>
</comment>
<reference evidence="1 2" key="1">
    <citation type="submission" date="2023-07" db="EMBL/GenBank/DDBJ databases">
        <title>Genomic Encyclopedia of Type Strains, Phase IV (KMG-IV): sequencing the most valuable type-strain genomes for metagenomic binning, comparative biology and taxonomic classification.</title>
        <authorList>
            <person name="Goeker M."/>
        </authorList>
    </citation>
    <scope>NUCLEOTIDE SEQUENCE [LARGE SCALE GENOMIC DNA]</scope>
    <source>
        <strain evidence="1 2">DSM 17740</strain>
    </source>
</reference>
<dbReference type="RefSeq" id="WP_307341618.1">
    <property type="nucleotide sequence ID" value="NZ_JAUSUQ010000012.1"/>
</dbReference>